<keyword evidence="7 8" id="KW-0472">Membrane</keyword>
<keyword evidence="4 10" id="KW-0808">Transferase</keyword>
<evidence type="ECO:0000256" key="2">
    <source>
        <dbReference type="ARBA" id="ARBA00022475"/>
    </source>
</evidence>
<evidence type="ECO:0000256" key="3">
    <source>
        <dbReference type="ARBA" id="ARBA00022676"/>
    </source>
</evidence>
<feature type="transmembrane region" description="Helical" evidence="8">
    <location>
        <begin position="355"/>
        <end position="372"/>
    </location>
</feature>
<feature type="transmembrane region" description="Helical" evidence="8">
    <location>
        <begin position="378"/>
        <end position="398"/>
    </location>
</feature>
<proteinExistence type="predicted"/>
<dbReference type="GO" id="GO:0016757">
    <property type="term" value="F:glycosyltransferase activity"/>
    <property type="evidence" value="ECO:0007669"/>
    <property type="project" value="UniProtKB-KW"/>
</dbReference>
<accession>A0ABT3RCR7</accession>
<feature type="transmembrane region" description="Helical" evidence="8">
    <location>
        <begin position="300"/>
        <end position="320"/>
    </location>
</feature>
<dbReference type="InterPro" id="IPR050297">
    <property type="entry name" value="LipidA_mod_glycosyltrf_83"/>
</dbReference>
<gene>
    <name evidence="10" type="ORF">OO017_04720</name>
</gene>
<dbReference type="PANTHER" id="PTHR33908">
    <property type="entry name" value="MANNOSYLTRANSFERASE YKCB-RELATED"/>
    <property type="match status" value="1"/>
</dbReference>
<evidence type="ECO:0000313" key="10">
    <source>
        <dbReference type="EMBL" id="MCX2739239.1"/>
    </source>
</evidence>
<reference evidence="10 11" key="1">
    <citation type="submission" date="2022-11" db="EMBL/GenBank/DDBJ databases">
        <title>The characterization of three novel Bacteroidetes species and genomic analysis of their roles in tidal elemental geochemical cycles.</title>
        <authorList>
            <person name="Ma K.-J."/>
        </authorList>
    </citation>
    <scope>NUCLEOTIDE SEQUENCE [LARGE SCALE GENOMIC DNA]</scope>
    <source>
        <strain evidence="10 11">M82</strain>
    </source>
</reference>
<feature type="transmembrane region" description="Helical" evidence="8">
    <location>
        <begin position="12"/>
        <end position="32"/>
    </location>
</feature>
<comment type="subcellular location">
    <subcellularLocation>
        <location evidence="1">Cell membrane</location>
        <topology evidence="1">Multi-pass membrane protein</topology>
    </subcellularLocation>
</comment>
<dbReference type="Pfam" id="PF13231">
    <property type="entry name" value="PMT_2"/>
    <property type="match status" value="1"/>
</dbReference>
<name>A0ABT3RCR7_9BACT</name>
<evidence type="ECO:0000256" key="1">
    <source>
        <dbReference type="ARBA" id="ARBA00004651"/>
    </source>
</evidence>
<feature type="transmembrane region" description="Helical" evidence="8">
    <location>
        <begin position="116"/>
        <end position="135"/>
    </location>
</feature>
<feature type="transmembrane region" description="Helical" evidence="8">
    <location>
        <begin position="78"/>
        <end position="104"/>
    </location>
</feature>
<dbReference type="EMBL" id="JAPFQO010000002">
    <property type="protein sequence ID" value="MCX2739239.1"/>
    <property type="molecule type" value="Genomic_DNA"/>
</dbReference>
<dbReference type="Proteomes" id="UP001207228">
    <property type="component" value="Unassembled WGS sequence"/>
</dbReference>
<keyword evidence="5 8" id="KW-0812">Transmembrane</keyword>
<comment type="caution">
    <text evidence="10">The sequence shown here is derived from an EMBL/GenBank/DDBJ whole genome shotgun (WGS) entry which is preliminary data.</text>
</comment>
<organism evidence="10 11">
    <name type="scientific">Pontibacter anaerobius</name>
    <dbReference type="NCBI Taxonomy" id="2993940"/>
    <lineage>
        <taxon>Bacteria</taxon>
        <taxon>Pseudomonadati</taxon>
        <taxon>Bacteroidota</taxon>
        <taxon>Cytophagia</taxon>
        <taxon>Cytophagales</taxon>
        <taxon>Hymenobacteraceae</taxon>
        <taxon>Pontibacter</taxon>
    </lineage>
</organism>
<keyword evidence="6 8" id="KW-1133">Transmembrane helix</keyword>
<feature type="transmembrane region" description="Helical" evidence="8">
    <location>
        <begin position="332"/>
        <end position="348"/>
    </location>
</feature>
<protein>
    <submittedName>
        <fullName evidence="10">Glycosyltransferase family 39 protein</fullName>
        <ecNumber evidence="10">2.4.-.-</ecNumber>
    </submittedName>
</protein>
<evidence type="ECO:0000313" key="11">
    <source>
        <dbReference type="Proteomes" id="UP001207228"/>
    </source>
</evidence>
<dbReference type="EC" id="2.4.-.-" evidence="10"/>
<feature type="transmembrane region" description="Helical" evidence="8">
    <location>
        <begin position="209"/>
        <end position="230"/>
    </location>
</feature>
<sequence>MDTKYKSTSETIFKARHLLVLMLVFAVIYFLGAHEGIYYSDDLAYSEFAGRLVNGTFDVTDNGHTFIHRPTVFVPISILYHLFGVNILTYSFWPFLCTIGCIYITYKVAHQHDLNAAVASVFLAFTFYFIYFINFLYPDNIVAFFVLIAASTYFSVLYGENNKHLFKAIVFTTSLFLAGLTKETAVVVLPFFMYHAIRAFMKRSALQKFWVYSLVTGLVLLLSYFTWYYIETGDPFYRISEMEKANMVYDNYLNNPSKSYFPRLTVAPIEVLISTGSFITLIFLLGGEKMLEDTDLKKKYYWLFLFLTAYLTLNFSSTSLSVYNPIKLDARMFNLVLPALAISASYGFNKKLNSIKFTLAYTLIFSLTAIYLTNKVGVIYGLLALYFAAHAAWLYFGYTLNLTK</sequence>
<keyword evidence="11" id="KW-1185">Reference proteome</keyword>
<feature type="transmembrane region" description="Helical" evidence="8">
    <location>
        <begin position="141"/>
        <end position="159"/>
    </location>
</feature>
<keyword evidence="3 10" id="KW-0328">Glycosyltransferase</keyword>
<evidence type="ECO:0000259" key="9">
    <source>
        <dbReference type="Pfam" id="PF13231"/>
    </source>
</evidence>
<feature type="domain" description="Glycosyltransferase RgtA/B/C/D-like" evidence="9">
    <location>
        <begin position="70"/>
        <end position="222"/>
    </location>
</feature>
<feature type="transmembrane region" description="Helical" evidence="8">
    <location>
        <begin position="266"/>
        <end position="288"/>
    </location>
</feature>
<evidence type="ECO:0000256" key="7">
    <source>
        <dbReference type="ARBA" id="ARBA00023136"/>
    </source>
</evidence>
<dbReference type="PANTHER" id="PTHR33908:SF11">
    <property type="entry name" value="MEMBRANE PROTEIN"/>
    <property type="match status" value="1"/>
</dbReference>
<dbReference type="RefSeq" id="WP_266051297.1">
    <property type="nucleotide sequence ID" value="NZ_JAPFQO010000002.1"/>
</dbReference>
<evidence type="ECO:0000256" key="4">
    <source>
        <dbReference type="ARBA" id="ARBA00022679"/>
    </source>
</evidence>
<dbReference type="InterPro" id="IPR038731">
    <property type="entry name" value="RgtA/B/C-like"/>
</dbReference>
<keyword evidence="2" id="KW-1003">Cell membrane</keyword>
<evidence type="ECO:0000256" key="6">
    <source>
        <dbReference type="ARBA" id="ARBA00022989"/>
    </source>
</evidence>
<evidence type="ECO:0000256" key="8">
    <source>
        <dbReference type="SAM" id="Phobius"/>
    </source>
</evidence>
<evidence type="ECO:0000256" key="5">
    <source>
        <dbReference type="ARBA" id="ARBA00022692"/>
    </source>
</evidence>